<proteinExistence type="inferred from homology"/>
<keyword evidence="4" id="KW-0479">Metal-binding</keyword>
<keyword evidence="5" id="KW-0408">Iron</keyword>
<dbReference type="AlphaFoldDB" id="A0AA40BVS6"/>
<keyword evidence="3" id="KW-0349">Heme</keyword>
<reference evidence="7" key="1">
    <citation type="submission" date="2023-06" db="EMBL/GenBank/DDBJ databases">
        <title>Genome-scale phylogeny and comparative genomics of the fungal order Sordariales.</title>
        <authorList>
            <consortium name="Lawrence Berkeley National Laboratory"/>
            <person name="Hensen N."/>
            <person name="Bonometti L."/>
            <person name="Westerberg I."/>
            <person name="Brannstrom I.O."/>
            <person name="Guillou S."/>
            <person name="Cros-Aarteil S."/>
            <person name="Calhoun S."/>
            <person name="Haridas S."/>
            <person name="Kuo A."/>
            <person name="Mondo S."/>
            <person name="Pangilinan J."/>
            <person name="Riley R."/>
            <person name="LaButti K."/>
            <person name="Andreopoulos B."/>
            <person name="Lipzen A."/>
            <person name="Chen C."/>
            <person name="Yanf M."/>
            <person name="Daum C."/>
            <person name="Ng V."/>
            <person name="Clum A."/>
            <person name="Steindorff A."/>
            <person name="Ohm R."/>
            <person name="Martin F."/>
            <person name="Silar P."/>
            <person name="Natvig D."/>
            <person name="Lalanne C."/>
            <person name="Gautier V."/>
            <person name="Ament-velasquez S.L."/>
            <person name="Kruys A."/>
            <person name="Hutchinson M.I."/>
            <person name="Powell A.J."/>
            <person name="Barry K."/>
            <person name="Miller A.N."/>
            <person name="Grigoriev I.V."/>
            <person name="Debuchy R."/>
            <person name="Gladieux P."/>
            <person name="Thoren M.H."/>
            <person name="Johannesson H."/>
        </authorList>
    </citation>
    <scope>NUCLEOTIDE SEQUENCE</scope>
    <source>
        <strain evidence="7">SMH3391-2</strain>
    </source>
</reference>
<evidence type="ECO:0000256" key="6">
    <source>
        <dbReference type="SAM" id="Phobius"/>
    </source>
</evidence>
<keyword evidence="6" id="KW-0472">Membrane</keyword>
<dbReference type="InterPro" id="IPR001128">
    <property type="entry name" value="Cyt_P450"/>
</dbReference>
<protein>
    <submittedName>
        <fullName evidence="7">Cytochrome P450</fullName>
    </submittedName>
</protein>
<evidence type="ECO:0000256" key="4">
    <source>
        <dbReference type="ARBA" id="ARBA00022723"/>
    </source>
</evidence>
<dbReference type="InterPro" id="IPR050121">
    <property type="entry name" value="Cytochrome_P450_monoxygenase"/>
</dbReference>
<accession>A0AA40BVS6</accession>
<feature type="transmembrane region" description="Helical" evidence="6">
    <location>
        <begin position="39"/>
        <end position="55"/>
    </location>
</feature>
<evidence type="ECO:0000313" key="7">
    <source>
        <dbReference type="EMBL" id="KAK0615337.1"/>
    </source>
</evidence>
<sequence>MTMTMTMTMTMKSVESSLERLLTHEDVAHVLASVRRSPYISFGILIVAFLAALVLQRRYFSALSDLPGPFWASISRSWHAYHIFTGDHNLHLLDLHEKHGHFVRIAPNEVSVSHPDGPRLLLQSHLRKGNWYRAFAVPDQRYQTPQSTLDPREKIERSKSFISGFSMSHLLRSEEHFDRNISRLLDWMDRFAETEEPMHLDKFFSYVAFDNAGEAIFSRSFGFIDQGRDVGDAIQNSRSLNCYMGIAGYYLWFHRLFVANPVITWSGLLPMGHLFATANKALEARRRDPDARFDIVAHWFRIHKENPKQLSLRDIEAQATVSVAGGSDTLSCSLQSFVYHMIQQPASWKRARDEIRAAQAQGRCQSRVISYEDTQQLPYTLACVYEGLRKFGPGPFGFPRVAPKGGIDIGGRHFPEGTILSVNPQIMQNSKDCWGDDVKEWNPDRWLKKDDQGETTSGIEKMDKYWLVFGMGYNRCPGEHLAAIQLFKIAATIVRDYDIAQVDPENEWKWKAYFTVVPHSWPVRIVKV</sequence>
<evidence type="ECO:0000256" key="5">
    <source>
        <dbReference type="ARBA" id="ARBA00023004"/>
    </source>
</evidence>
<dbReference type="InterPro" id="IPR036396">
    <property type="entry name" value="Cyt_P450_sf"/>
</dbReference>
<comment type="caution">
    <text evidence="7">The sequence shown here is derived from an EMBL/GenBank/DDBJ whole genome shotgun (WGS) entry which is preliminary data.</text>
</comment>
<dbReference type="CDD" id="cd11060">
    <property type="entry name" value="CYP57A1-like"/>
    <property type="match status" value="1"/>
</dbReference>
<name>A0AA40BVS6_9PEZI</name>
<evidence type="ECO:0000256" key="3">
    <source>
        <dbReference type="ARBA" id="ARBA00022617"/>
    </source>
</evidence>
<evidence type="ECO:0000256" key="2">
    <source>
        <dbReference type="ARBA" id="ARBA00010617"/>
    </source>
</evidence>
<dbReference type="Gene3D" id="1.10.630.10">
    <property type="entry name" value="Cytochrome P450"/>
    <property type="match status" value="1"/>
</dbReference>
<dbReference type="SUPFAM" id="SSF48264">
    <property type="entry name" value="Cytochrome P450"/>
    <property type="match status" value="1"/>
</dbReference>
<keyword evidence="6" id="KW-1133">Transmembrane helix</keyword>
<dbReference type="GO" id="GO:0005506">
    <property type="term" value="F:iron ion binding"/>
    <property type="evidence" value="ECO:0007669"/>
    <property type="project" value="InterPro"/>
</dbReference>
<dbReference type="GO" id="GO:0004497">
    <property type="term" value="F:monooxygenase activity"/>
    <property type="evidence" value="ECO:0007669"/>
    <property type="project" value="InterPro"/>
</dbReference>
<gene>
    <name evidence="7" type="ORF">B0T17DRAFT_541641</name>
</gene>
<dbReference type="GO" id="GO:0016705">
    <property type="term" value="F:oxidoreductase activity, acting on paired donors, with incorporation or reduction of molecular oxygen"/>
    <property type="evidence" value="ECO:0007669"/>
    <property type="project" value="InterPro"/>
</dbReference>
<evidence type="ECO:0000313" key="8">
    <source>
        <dbReference type="Proteomes" id="UP001174934"/>
    </source>
</evidence>
<organism evidence="7 8">
    <name type="scientific">Bombardia bombarda</name>
    <dbReference type="NCBI Taxonomy" id="252184"/>
    <lineage>
        <taxon>Eukaryota</taxon>
        <taxon>Fungi</taxon>
        <taxon>Dikarya</taxon>
        <taxon>Ascomycota</taxon>
        <taxon>Pezizomycotina</taxon>
        <taxon>Sordariomycetes</taxon>
        <taxon>Sordariomycetidae</taxon>
        <taxon>Sordariales</taxon>
        <taxon>Lasiosphaeriaceae</taxon>
        <taxon>Bombardia</taxon>
    </lineage>
</organism>
<keyword evidence="6" id="KW-0812">Transmembrane</keyword>
<comment type="cofactor">
    <cofactor evidence="1">
        <name>heme</name>
        <dbReference type="ChEBI" id="CHEBI:30413"/>
    </cofactor>
</comment>
<dbReference type="Proteomes" id="UP001174934">
    <property type="component" value="Unassembled WGS sequence"/>
</dbReference>
<dbReference type="EMBL" id="JAULSR010000007">
    <property type="protein sequence ID" value="KAK0615337.1"/>
    <property type="molecule type" value="Genomic_DNA"/>
</dbReference>
<comment type="similarity">
    <text evidence="2">Belongs to the cytochrome P450 family.</text>
</comment>
<evidence type="ECO:0000256" key="1">
    <source>
        <dbReference type="ARBA" id="ARBA00001971"/>
    </source>
</evidence>
<dbReference type="GO" id="GO:0020037">
    <property type="term" value="F:heme binding"/>
    <property type="evidence" value="ECO:0007669"/>
    <property type="project" value="InterPro"/>
</dbReference>
<dbReference type="Pfam" id="PF00067">
    <property type="entry name" value="p450"/>
    <property type="match status" value="1"/>
</dbReference>
<dbReference type="PANTHER" id="PTHR24305">
    <property type="entry name" value="CYTOCHROME P450"/>
    <property type="match status" value="1"/>
</dbReference>
<dbReference type="PANTHER" id="PTHR24305:SF232">
    <property type="entry name" value="P450, PUTATIVE (EUROFUNG)-RELATED"/>
    <property type="match status" value="1"/>
</dbReference>
<keyword evidence="8" id="KW-1185">Reference proteome</keyword>